<evidence type="ECO:0000313" key="3">
    <source>
        <dbReference type="Proteomes" id="UP000006911"/>
    </source>
</evidence>
<keyword evidence="1" id="KW-0812">Transmembrane</keyword>
<organism evidence="2 3">
    <name type="scientific">Tuber melanosporum (strain Mel28)</name>
    <name type="common">Perigord black truffle</name>
    <dbReference type="NCBI Taxonomy" id="656061"/>
    <lineage>
        <taxon>Eukaryota</taxon>
        <taxon>Fungi</taxon>
        <taxon>Dikarya</taxon>
        <taxon>Ascomycota</taxon>
        <taxon>Pezizomycotina</taxon>
        <taxon>Pezizomycetes</taxon>
        <taxon>Pezizales</taxon>
        <taxon>Tuberaceae</taxon>
        <taxon>Tuber</taxon>
    </lineage>
</organism>
<feature type="transmembrane region" description="Helical" evidence="1">
    <location>
        <begin position="35"/>
        <end position="53"/>
    </location>
</feature>
<sequence length="103" mass="12152">MIPVWYSTRALYISCAAAFRLRICNPKVLKGGKITLAQLLTITILIYLLIYHTREGKKKKRMRPCFSTPQYKKRREFFFFCEFKNSSPLDKRAQKKKKIAIST</sequence>
<dbReference type="GeneID" id="9187663"/>
<accession>D5G641</accession>
<dbReference type="RefSeq" id="XP_002835827.1">
    <property type="nucleotide sequence ID" value="XM_002835781.1"/>
</dbReference>
<evidence type="ECO:0000256" key="1">
    <source>
        <dbReference type="SAM" id="Phobius"/>
    </source>
</evidence>
<dbReference type="EMBL" id="FN430007">
    <property type="protein sequence ID" value="CAZ79984.1"/>
    <property type="molecule type" value="Genomic_DNA"/>
</dbReference>
<name>D5G641_TUBMM</name>
<dbReference type="AlphaFoldDB" id="D5G641"/>
<dbReference type="InParanoid" id="D5G641"/>
<protein>
    <submittedName>
        <fullName evidence="2">(Perigord truffle) hypothetical protein</fullName>
    </submittedName>
</protein>
<dbReference type="HOGENOM" id="CLU_2265671_0_0_1"/>
<gene>
    <name evidence="2" type="ORF">GSTUM_00001758001</name>
</gene>
<reference evidence="2 3" key="1">
    <citation type="journal article" date="2010" name="Nature">
        <title>Perigord black truffle genome uncovers evolutionary origins and mechanisms of symbiosis.</title>
        <authorList>
            <person name="Martin F."/>
            <person name="Kohler A."/>
            <person name="Murat C."/>
            <person name="Balestrini R."/>
            <person name="Coutinho P.M."/>
            <person name="Jaillon O."/>
            <person name="Montanini B."/>
            <person name="Morin E."/>
            <person name="Noel B."/>
            <person name="Percudani R."/>
            <person name="Porcel B."/>
            <person name="Rubini A."/>
            <person name="Amicucci A."/>
            <person name="Amselem J."/>
            <person name="Anthouard V."/>
            <person name="Arcioni S."/>
            <person name="Artiguenave F."/>
            <person name="Aury J.M."/>
            <person name="Ballario P."/>
            <person name="Bolchi A."/>
            <person name="Brenna A."/>
            <person name="Brun A."/>
            <person name="Buee M."/>
            <person name="Cantarel B."/>
            <person name="Chevalier G."/>
            <person name="Couloux A."/>
            <person name="Da Silva C."/>
            <person name="Denoeud F."/>
            <person name="Duplessis S."/>
            <person name="Ghignone S."/>
            <person name="Hilselberger B."/>
            <person name="Iotti M."/>
            <person name="Marcais B."/>
            <person name="Mello A."/>
            <person name="Miranda M."/>
            <person name="Pacioni G."/>
            <person name="Quesneville H."/>
            <person name="Riccioni C."/>
            <person name="Ruotolo R."/>
            <person name="Splivallo R."/>
            <person name="Stocchi V."/>
            <person name="Tisserant E."/>
            <person name="Viscomi A.R."/>
            <person name="Zambonelli A."/>
            <person name="Zampieri E."/>
            <person name="Henrissat B."/>
            <person name="Lebrun M.H."/>
            <person name="Paolocci F."/>
            <person name="Bonfante P."/>
            <person name="Ottonello S."/>
            <person name="Wincker P."/>
        </authorList>
    </citation>
    <scope>NUCLEOTIDE SEQUENCE [LARGE SCALE GENOMIC DNA]</scope>
    <source>
        <strain evidence="2 3">Mel28</strain>
    </source>
</reference>
<dbReference type="Proteomes" id="UP000006911">
    <property type="component" value="Unassembled WGS sequence"/>
</dbReference>
<evidence type="ECO:0000313" key="2">
    <source>
        <dbReference type="EMBL" id="CAZ79984.1"/>
    </source>
</evidence>
<keyword evidence="1" id="KW-0472">Membrane</keyword>
<dbReference type="KEGG" id="tml:GSTUM_00001758001"/>
<keyword evidence="3" id="KW-1185">Reference proteome</keyword>
<keyword evidence="1" id="KW-1133">Transmembrane helix</keyword>
<proteinExistence type="predicted"/>